<organism evidence="2 3">
    <name type="scientific">Winogradskya humida</name>
    <dbReference type="NCBI Taxonomy" id="113566"/>
    <lineage>
        <taxon>Bacteria</taxon>
        <taxon>Bacillati</taxon>
        <taxon>Actinomycetota</taxon>
        <taxon>Actinomycetes</taxon>
        <taxon>Micromonosporales</taxon>
        <taxon>Micromonosporaceae</taxon>
        <taxon>Winogradskya</taxon>
    </lineage>
</organism>
<dbReference type="Proteomes" id="UP000603200">
    <property type="component" value="Unassembled WGS sequence"/>
</dbReference>
<comment type="caution">
    <text evidence="2">The sequence shown here is derived from an EMBL/GenBank/DDBJ whole genome shotgun (WGS) entry which is preliminary data.</text>
</comment>
<sequence>MISTDVKLTIPGSGHGHAPSGLVWSRLVWSHFDWSHFDWSRLDWSHFDWSHFDWSRLDWSHFDWSHFDWSRLDWSRLDLVTGAERARPPRGFTAGPAHLRSRPQMPEESGGHAPT</sequence>
<proteinExistence type="predicted"/>
<feature type="region of interest" description="Disordered" evidence="1">
    <location>
        <begin position="87"/>
        <end position="115"/>
    </location>
</feature>
<evidence type="ECO:0000313" key="2">
    <source>
        <dbReference type="EMBL" id="GIE17679.1"/>
    </source>
</evidence>
<keyword evidence="3" id="KW-1185">Reference proteome</keyword>
<name>A0ABQ3ZGH5_9ACTN</name>
<protein>
    <recommendedName>
        <fullName evidence="4">Pentapeptide repeat protein</fullName>
    </recommendedName>
</protein>
<evidence type="ECO:0008006" key="4">
    <source>
        <dbReference type="Google" id="ProtNLM"/>
    </source>
</evidence>
<accession>A0ABQ3ZGH5</accession>
<evidence type="ECO:0000313" key="3">
    <source>
        <dbReference type="Proteomes" id="UP000603200"/>
    </source>
</evidence>
<gene>
    <name evidence="2" type="ORF">Ahu01nite_007810</name>
</gene>
<reference evidence="2 3" key="1">
    <citation type="submission" date="2021-01" db="EMBL/GenBank/DDBJ databases">
        <title>Whole genome shotgun sequence of Actinoplanes humidus NBRC 14915.</title>
        <authorList>
            <person name="Komaki H."/>
            <person name="Tamura T."/>
        </authorList>
    </citation>
    <scope>NUCLEOTIDE SEQUENCE [LARGE SCALE GENOMIC DNA]</scope>
    <source>
        <strain evidence="2 3">NBRC 14915</strain>
    </source>
</reference>
<dbReference type="EMBL" id="BOMN01000011">
    <property type="protein sequence ID" value="GIE17679.1"/>
    <property type="molecule type" value="Genomic_DNA"/>
</dbReference>
<evidence type="ECO:0000256" key="1">
    <source>
        <dbReference type="SAM" id="MobiDB-lite"/>
    </source>
</evidence>
<dbReference type="SUPFAM" id="SSF141571">
    <property type="entry name" value="Pentapeptide repeat-like"/>
    <property type="match status" value="1"/>
</dbReference>